<dbReference type="InterPro" id="IPR036779">
    <property type="entry name" value="LysM_dom_sf"/>
</dbReference>
<evidence type="ECO:0000313" key="3">
    <source>
        <dbReference type="EMBL" id="TDO97398.1"/>
    </source>
</evidence>
<dbReference type="Pfam" id="PF01476">
    <property type="entry name" value="LysM"/>
    <property type="match status" value="1"/>
</dbReference>
<dbReference type="CDD" id="cd14740">
    <property type="entry name" value="PAAR_4"/>
    <property type="match status" value="1"/>
</dbReference>
<keyword evidence="1" id="KW-1133">Transmembrane helix</keyword>
<dbReference type="PROSITE" id="PS51782">
    <property type="entry name" value="LYSM"/>
    <property type="match status" value="1"/>
</dbReference>
<feature type="transmembrane region" description="Helical" evidence="1">
    <location>
        <begin position="1160"/>
        <end position="1183"/>
    </location>
</feature>
<organism evidence="3 4">
    <name type="scientific">Marinomonas balearica</name>
    <dbReference type="NCBI Taxonomy" id="491947"/>
    <lineage>
        <taxon>Bacteria</taxon>
        <taxon>Pseudomonadati</taxon>
        <taxon>Pseudomonadota</taxon>
        <taxon>Gammaproteobacteria</taxon>
        <taxon>Oceanospirillales</taxon>
        <taxon>Oceanospirillaceae</taxon>
        <taxon>Marinomonas</taxon>
    </lineage>
</organism>
<dbReference type="CDD" id="cd20705">
    <property type="entry name" value="MIX_I"/>
    <property type="match status" value="1"/>
</dbReference>
<dbReference type="Proteomes" id="UP000294656">
    <property type="component" value="Unassembled WGS sequence"/>
</dbReference>
<comment type="caution">
    <text evidence="3">The sequence shown here is derived from an EMBL/GenBank/DDBJ whole genome shotgun (WGS) entry which is preliminary data.</text>
</comment>
<proteinExistence type="predicted"/>
<dbReference type="Gene3D" id="3.10.350.10">
    <property type="entry name" value="LysM domain"/>
    <property type="match status" value="1"/>
</dbReference>
<reference evidence="3 4" key="1">
    <citation type="submission" date="2019-03" db="EMBL/GenBank/DDBJ databases">
        <title>Genomic Encyclopedia of Type Strains, Phase III (KMG-III): the genomes of soil and plant-associated and newly described type strains.</title>
        <authorList>
            <person name="Whitman W."/>
        </authorList>
    </citation>
    <scope>NUCLEOTIDE SEQUENCE [LARGE SCALE GENOMIC DNA]</scope>
    <source>
        <strain evidence="3 4">CECT 7378</strain>
    </source>
</reference>
<dbReference type="InterPro" id="IPR018392">
    <property type="entry name" value="LysM"/>
</dbReference>
<dbReference type="SUPFAM" id="SSF54106">
    <property type="entry name" value="LysM domain"/>
    <property type="match status" value="1"/>
</dbReference>
<dbReference type="OrthoDB" id="272411at2"/>
<dbReference type="CDD" id="cd00118">
    <property type="entry name" value="LysM"/>
    <property type="match status" value="1"/>
</dbReference>
<sequence length="1411" mass="156577">MAYNICINGLGAVHAGSGGKLITIDICKTQCGPPIVPIPYPNVSESKDADKTVSSVKVAGNPVCTVDSVFTQSKGDEAGSHGGIRSGGTQGEASFLMGSPNVQFEGTAAVRSMDLMVSNQENTPPAPLMQGGGTIALSATLTDPTELNPLVAPYKTAVGIFGENGAWHSSHLVIDIGTQTGLRQTVAQPTDEGEYLLFDNLHTEISDIALCVKEAKPWVHKKGKGAHDLILPLVQHQNQPRNEETAEPVTSLVQLTLKRYLDETQDPEHVTPLEAGWVYVFLNGHLWRELEVTSIGELRDVDLATWQGVDGGGLQSLDDLNRKHIQRVSSGISQEGLEVPKILNGEPCEVQIAYSDNQWSWERITSLGGMNPEDPRLCYYVQQDDTLSQIALRYPVLERNTQALADLNNLANPDYIQPEQRLQIREPDIAGDNADDLRAQRTGAAIDFDQLESANYELCLYDAVSIAKEHVSVIMETHNDIAELITGLTNGDTVAAYEHSALIPANMRPHRADKYKLAVELNELLNRTPQALNAPNVTLSEQEQDSLERLQSYSDDHLDKAYLAQYLQLDTLKQKARVILQSKQDLVALFDEDTPASFTECCIDLGYLPSETLYLLPKTLTIFMLVLKGHPAQAFVKLLPDNEFMDGLAENDPGEDLLLRLLGTHPNEEQHKVGQLITPESTGDGIDDWQDRQAPFFDSSKWQLNDLESGSFHQNVGFDQTKKALTLLVGMYNQLASLPSANTNQKFIGQLARLGAQEDALINLKRSMQSISGLFVEFETTVTEYARGYFPDHVIPFDIKLRKQLAANQYTQLKNSFNEQGANIATPNGNKAPYSAPLSSIFKQTPLAHVMQGLADEAANKASITPHHGVKKEIKIKILGLKRDESVSIVLSKKDIEPEPLPKGAQNQHKYLNDRLTRLQNVHRIPFKQLAMFRDGRVPLSTRAIQADLLTTKLNHLKDIAELDLDPIKKQSISHAITDRNGDVKKMYYRYHMLTTLLAGLEFVNLYRVWKDDSKGAGRRRLDIASSVATIASLAGYVLNLRTEFRLGAVTEDDIDIVKGKVESTSSYTSQKAKLASIERNKLAKSRVNSFRFLHGGAGVVSGLSMVSSGLDGYKDWQANNEWGVAANVAFFVSEALVFSSSTFSFMASLRLMPLAFAQMFGAAIFWPTFLLGVAGLALYIWLADTPLETLIKNSPFGLERKNQKQKEDVVQQHCPALTIEKFRDALMSPRIRFFEHTGVLLTNRDFWNAKIKLSIKGMPQSSACETAHALYWRPVEVNSSRQGTWVRLSLDNEASNLPHINWLDTIIEPYDDSSGHLLIIPYKALQPILQHYQQIELKFELRVYPNGKTTPLGQGINEPLELPMPDRAEKPPFKIVTHKFESTTISVRAPRPISQIPEYISGDRALSLFT</sequence>
<dbReference type="RefSeq" id="WP_133503976.1">
    <property type="nucleotide sequence ID" value="NZ_SNXC01000012.1"/>
</dbReference>
<feature type="transmembrane region" description="Helical" evidence="1">
    <location>
        <begin position="1090"/>
        <end position="1111"/>
    </location>
</feature>
<feature type="domain" description="LysM" evidence="2">
    <location>
        <begin position="377"/>
        <end position="424"/>
    </location>
</feature>
<protein>
    <submittedName>
        <fullName evidence="3">LysM domain-containing protein</fullName>
    </submittedName>
</protein>
<evidence type="ECO:0000313" key="4">
    <source>
        <dbReference type="Proteomes" id="UP000294656"/>
    </source>
</evidence>
<evidence type="ECO:0000259" key="2">
    <source>
        <dbReference type="PROSITE" id="PS51782"/>
    </source>
</evidence>
<dbReference type="EMBL" id="SNXC01000012">
    <property type="protein sequence ID" value="TDO97398.1"/>
    <property type="molecule type" value="Genomic_DNA"/>
</dbReference>
<name>A0A4R6M7K1_9GAMM</name>
<keyword evidence="4" id="KW-1185">Reference proteome</keyword>
<accession>A0A4R6M7K1</accession>
<dbReference type="Pfam" id="PF13665">
    <property type="entry name" value="Tox-PAAR-like"/>
    <property type="match status" value="1"/>
</dbReference>
<evidence type="ECO:0000256" key="1">
    <source>
        <dbReference type="SAM" id="Phobius"/>
    </source>
</evidence>
<keyword evidence="1" id="KW-0472">Membrane</keyword>
<dbReference type="SMART" id="SM00257">
    <property type="entry name" value="LysM"/>
    <property type="match status" value="1"/>
</dbReference>
<feature type="transmembrane region" description="Helical" evidence="1">
    <location>
        <begin position="1123"/>
        <end position="1148"/>
    </location>
</feature>
<feature type="transmembrane region" description="Helical" evidence="1">
    <location>
        <begin position="988"/>
        <end position="1010"/>
    </location>
</feature>
<keyword evidence="1" id="KW-0812">Transmembrane</keyword>
<gene>
    <name evidence="3" type="ORF">DFP79_2216</name>
</gene>